<dbReference type="EMBL" id="JAERSE020000004">
    <property type="protein sequence ID" value="MCA6068589.1"/>
    <property type="molecule type" value="Genomic_DNA"/>
</dbReference>
<dbReference type="InterPro" id="IPR025366">
    <property type="entry name" value="DUF4270"/>
</dbReference>
<sequence length="531" mass="58921">MTIIKRTFAILFMAIFGSVLLYNCEPETDNLGEQLFLNDAAQGDEASYDVIAYNISNNDSIRSDASNMFDVYNSTRKAVLGAFTESQFGMQRASYLTQVRLPAYTPDFGTNAVVDSVVLVVKPTYATDSLTTTTDEDYISPDGNVAAKKVVNTYPAYKYGKAKINGSTPQFTIKVHEVEDFLNGQNDIAYSNTNYKYYSSELGSKIFNGNVNSVTITKDSDATSIYTSSAVGIRIPLSATFFQTKIVDKASSSDLKDASNFIRYFKGLRISVAESDGYLLQFSPDDIEMIMYYKNDKTENGTNTRPQSTYNFTMGSANAHIGHYEYDRTGAKFGTFVIGNKVIGDEKLYTQGMGGPSIGIKIPTTTIEKLKELYENDKSAIIGARIRIYTDPTWSVNYANYNSQYINPRSFTIVQKDLDSNGKETTAFTTDLLNLSGSINFGMYKIYDIDKNQAYYDFSITKSLKDIVETGVDNTNKYFKIDLGGFISSTSGTLAGYKYTSRAFAADRAVFIGNDPSSQKKIQLLVVHSKK</sequence>
<dbReference type="Proteomes" id="UP000618240">
    <property type="component" value="Unassembled WGS sequence"/>
</dbReference>
<reference evidence="1 2" key="1">
    <citation type="submission" date="2021-09" db="EMBL/GenBank/DDBJ databases">
        <title>Genome sequencing and assembly of Chryseobacterium sp. RG1.</title>
        <authorList>
            <person name="Chhetri G."/>
        </authorList>
    </citation>
    <scope>NUCLEOTIDE SEQUENCE [LARGE SCALE GENOMIC DNA]</scope>
    <source>
        <strain evidence="1 2">RG1</strain>
    </source>
</reference>
<accession>A0ABS8A3M2</accession>
<evidence type="ECO:0000313" key="1">
    <source>
        <dbReference type="EMBL" id="MCA6068589.1"/>
    </source>
</evidence>
<dbReference type="Pfam" id="PF14092">
    <property type="entry name" value="DUF4270"/>
    <property type="match status" value="1"/>
</dbReference>
<name>A0ABS8A3M2_9FLAO</name>
<dbReference type="RefSeq" id="WP_225689797.1">
    <property type="nucleotide sequence ID" value="NZ_JAERSE020000004.1"/>
</dbReference>
<gene>
    <name evidence="1" type="ORF">JI747_015500</name>
</gene>
<keyword evidence="2" id="KW-1185">Reference proteome</keyword>
<proteinExistence type="predicted"/>
<organism evidence="1 2">
    <name type="scientific">Chryseobacterium tagetis</name>
    <dbReference type="NCBI Taxonomy" id="2801334"/>
    <lineage>
        <taxon>Bacteria</taxon>
        <taxon>Pseudomonadati</taxon>
        <taxon>Bacteroidota</taxon>
        <taxon>Flavobacteriia</taxon>
        <taxon>Flavobacteriales</taxon>
        <taxon>Weeksellaceae</taxon>
        <taxon>Chryseobacterium group</taxon>
        <taxon>Chryseobacterium</taxon>
    </lineage>
</organism>
<protein>
    <submittedName>
        <fullName evidence="1">DUF4270 domain-containing protein</fullName>
    </submittedName>
</protein>
<evidence type="ECO:0000313" key="2">
    <source>
        <dbReference type="Proteomes" id="UP000618240"/>
    </source>
</evidence>
<comment type="caution">
    <text evidence="1">The sequence shown here is derived from an EMBL/GenBank/DDBJ whole genome shotgun (WGS) entry which is preliminary data.</text>
</comment>